<evidence type="ECO:0000313" key="4">
    <source>
        <dbReference type="RefSeq" id="XP_011309752.1"/>
    </source>
</evidence>
<dbReference type="Proteomes" id="UP000694866">
    <property type="component" value="Unplaced"/>
</dbReference>
<keyword evidence="1" id="KW-0175">Coiled coil</keyword>
<reference evidence="4" key="1">
    <citation type="submission" date="2025-08" db="UniProtKB">
        <authorList>
            <consortium name="RefSeq"/>
        </authorList>
    </citation>
    <scope>IDENTIFICATION</scope>
    <source>
        <strain evidence="4">USDA-PBARC FA_bdor</strain>
        <tissue evidence="4">Whole organism</tissue>
    </source>
</reference>
<protein>
    <submittedName>
        <fullName evidence="4">Uncharacterized protein</fullName>
    </submittedName>
</protein>
<sequence>MKCFLQIFFIAALLKLQINAEVVNNQSQPLTFHHAALMKNVLRISKNKVSDLDRVFRDRVMNSIFIERVDPTLQEFKSSMISMNHSLCYSSMSYNFYSPDFQNAVTQCITLSIPKSQPIVHEIDSLLNKLDQLDANIDAAKIDCSRKNETDPCLDAIIQSYQENLQKCVEDQTAINSHIQQIFLDAEMQAVKCAHIEEHIEAAKNKTLNCLSRAPKMPMQMNPMN</sequence>
<feature type="signal peptide" evidence="2">
    <location>
        <begin position="1"/>
        <end position="20"/>
    </location>
</feature>
<gene>
    <name evidence="4" type="primary">LOC105270484</name>
</gene>
<dbReference type="KEGG" id="fas:105270484"/>
<proteinExistence type="predicted"/>
<keyword evidence="3" id="KW-1185">Reference proteome</keyword>
<dbReference type="AlphaFoldDB" id="A0A9R1THI9"/>
<name>A0A9R1THI9_9HYME</name>
<dbReference type="GeneID" id="105270484"/>
<accession>A0A9R1THI9</accession>
<evidence type="ECO:0000256" key="1">
    <source>
        <dbReference type="SAM" id="Coils"/>
    </source>
</evidence>
<evidence type="ECO:0000313" key="3">
    <source>
        <dbReference type="Proteomes" id="UP000694866"/>
    </source>
</evidence>
<feature type="coiled-coil region" evidence="1">
    <location>
        <begin position="123"/>
        <end position="150"/>
    </location>
</feature>
<dbReference type="RefSeq" id="XP_011309752.1">
    <property type="nucleotide sequence ID" value="XM_011311450.1"/>
</dbReference>
<keyword evidence="2" id="KW-0732">Signal</keyword>
<organism evidence="3 4">
    <name type="scientific">Fopius arisanus</name>
    <dbReference type="NCBI Taxonomy" id="64838"/>
    <lineage>
        <taxon>Eukaryota</taxon>
        <taxon>Metazoa</taxon>
        <taxon>Ecdysozoa</taxon>
        <taxon>Arthropoda</taxon>
        <taxon>Hexapoda</taxon>
        <taxon>Insecta</taxon>
        <taxon>Pterygota</taxon>
        <taxon>Neoptera</taxon>
        <taxon>Endopterygota</taxon>
        <taxon>Hymenoptera</taxon>
        <taxon>Apocrita</taxon>
        <taxon>Ichneumonoidea</taxon>
        <taxon>Braconidae</taxon>
        <taxon>Opiinae</taxon>
        <taxon>Fopius</taxon>
    </lineage>
</organism>
<evidence type="ECO:0000256" key="2">
    <source>
        <dbReference type="SAM" id="SignalP"/>
    </source>
</evidence>
<feature type="chain" id="PRO_5040326068" evidence="2">
    <location>
        <begin position="21"/>
        <end position="225"/>
    </location>
</feature>